<evidence type="ECO:0000313" key="2">
    <source>
        <dbReference type="Proteomes" id="UP000748991"/>
    </source>
</evidence>
<dbReference type="EMBL" id="JAGZZP010000023">
    <property type="protein sequence ID" value="MBS6535871.1"/>
    <property type="molecule type" value="Genomic_DNA"/>
</dbReference>
<dbReference type="AlphaFoldDB" id="A0A943SS89"/>
<accession>A0A943SS89</accession>
<organism evidence="1 2">
    <name type="scientific">Peptoniphilus harei</name>
    <dbReference type="NCBI Taxonomy" id="54005"/>
    <lineage>
        <taxon>Bacteria</taxon>
        <taxon>Bacillati</taxon>
        <taxon>Bacillota</taxon>
        <taxon>Tissierellia</taxon>
        <taxon>Tissierellales</taxon>
        <taxon>Peptoniphilaceae</taxon>
        <taxon>Peptoniphilus</taxon>
    </lineage>
</organism>
<reference evidence="1" key="1">
    <citation type="submission" date="2021-02" db="EMBL/GenBank/DDBJ databases">
        <title>Infant gut strain persistence is associated with maternal origin, phylogeny, and functional potential including surface adhesion and iron acquisition.</title>
        <authorList>
            <person name="Lou Y.C."/>
        </authorList>
    </citation>
    <scope>NUCLEOTIDE SEQUENCE</scope>
    <source>
        <strain evidence="1">L3_060_052G1_dasL3_060_052G1_concoct_1</strain>
    </source>
</reference>
<gene>
    <name evidence="1" type="ORF">KH327_08575</name>
</gene>
<name>A0A943SS89_9FIRM</name>
<dbReference type="Proteomes" id="UP000748991">
    <property type="component" value="Unassembled WGS sequence"/>
</dbReference>
<dbReference type="RefSeq" id="WP_278638642.1">
    <property type="nucleotide sequence ID" value="NZ_JAGZZP010000023.1"/>
</dbReference>
<protein>
    <submittedName>
        <fullName evidence="1">Uncharacterized protein</fullName>
    </submittedName>
</protein>
<comment type="caution">
    <text evidence="1">The sequence shown here is derived from an EMBL/GenBank/DDBJ whole genome shotgun (WGS) entry which is preliminary data.</text>
</comment>
<evidence type="ECO:0000313" key="1">
    <source>
        <dbReference type="EMBL" id="MBS6535871.1"/>
    </source>
</evidence>
<sequence>MFQENRNKVCNLAEYLEINSYLEDYKEYNNLLYGDRARVCLIIYKKYVENYLEEDLYIIPDFFNEEEEFIKNVLKNFENS</sequence>
<proteinExistence type="predicted"/>